<reference evidence="2 3" key="1">
    <citation type="submission" date="2023-07" db="EMBL/GenBank/DDBJ databases">
        <title>Genomic Encyclopedia of Type Strains, Phase IV (KMG-IV): sequencing the most valuable type-strain genomes for metagenomic binning, comparative biology and taxonomic classification.</title>
        <authorList>
            <person name="Goeker M."/>
        </authorList>
    </citation>
    <scope>NUCLEOTIDE SEQUENCE [LARGE SCALE GENOMIC DNA]</scope>
    <source>
        <strain evidence="2 3">B6-8</strain>
    </source>
</reference>
<sequence>MSSIPFSRIVDIARLGRGRTNEHLVADAEERRAIAKEFGILELTALEADLAIETWRRVGLKIEGRLRADAVQACVVTVEPVPEHIDQPFTLTFLPPEAMAKDPKTVAEAEVIVVFDEDDPPDELVGHTIDLGAIVTEQLALALDPYPRAPGAELPKGLGTHDEEEGSPFAALSSLRQK</sequence>
<dbReference type="Proteomes" id="UP001241603">
    <property type="component" value="Unassembled WGS sequence"/>
</dbReference>
<feature type="region of interest" description="Disordered" evidence="1">
    <location>
        <begin position="146"/>
        <end position="178"/>
    </location>
</feature>
<dbReference type="InterPro" id="IPR003772">
    <property type="entry name" value="YceD"/>
</dbReference>
<organism evidence="2 3">
    <name type="scientific">Kaistia dalseonensis</name>
    <dbReference type="NCBI Taxonomy" id="410840"/>
    <lineage>
        <taxon>Bacteria</taxon>
        <taxon>Pseudomonadati</taxon>
        <taxon>Pseudomonadota</taxon>
        <taxon>Alphaproteobacteria</taxon>
        <taxon>Hyphomicrobiales</taxon>
        <taxon>Kaistiaceae</taxon>
        <taxon>Kaistia</taxon>
    </lineage>
</organism>
<evidence type="ECO:0000313" key="2">
    <source>
        <dbReference type="EMBL" id="MDQ0436192.1"/>
    </source>
</evidence>
<evidence type="ECO:0000313" key="3">
    <source>
        <dbReference type="Proteomes" id="UP001241603"/>
    </source>
</evidence>
<gene>
    <name evidence="2" type="ORF">QO014_000562</name>
</gene>
<proteinExistence type="predicted"/>
<dbReference type="Pfam" id="PF02620">
    <property type="entry name" value="YceD"/>
    <property type="match status" value="1"/>
</dbReference>
<protein>
    <submittedName>
        <fullName evidence="2">Uncharacterized metal-binding protein YceD (DUF177 family)</fullName>
    </submittedName>
</protein>
<name>A0ABU0H1K8_9HYPH</name>
<comment type="caution">
    <text evidence="2">The sequence shown here is derived from an EMBL/GenBank/DDBJ whole genome shotgun (WGS) entry which is preliminary data.</text>
</comment>
<accession>A0ABU0H1K8</accession>
<keyword evidence="3" id="KW-1185">Reference proteome</keyword>
<dbReference type="EMBL" id="JAUSVO010000001">
    <property type="protein sequence ID" value="MDQ0436192.1"/>
    <property type="molecule type" value="Genomic_DNA"/>
</dbReference>
<dbReference type="RefSeq" id="WP_266347123.1">
    <property type="nucleotide sequence ID" value="NZ_JAPKNG010000001.1"/>
</dbReference>
<evidence type="ECO:0000256" key="1">
    <source>
        <dbReference type="SAM" id="MobiDB-lite"/>
    </source>
</evidence>